<keyword evidence="3" id="KW-1185">Reference proteome</keyword>
<dbReference type="AlphaFoldDB" id="A0A7H1RXC1"/>
<dbReference type="KEGG" id="gza:IC807_04415"/>
<evidence type="ECO:0000256" key="1">
    <source>
        <dbReference type="SAM" id="Phobius"/>
    </source>
</evidence>
<name>A0A7H1RXC1_9BACL</name>
<dbReference type="Proteomes" id="UP000516388">
    <property type="component" value="Chromosome"/>
</dbReference>
<keyword evidence="1" id="KW-0812">Transmembrane</keyword>
<feature type="transmembrane region" description="Helical" evidence="1">
    <location>
        <begin position="50"/>
        <end position="70"/>
    </location>
</feature>
<keyword evidence="1" id="KW-1133">Transmembrane helix</keyword>
<organism evidence="2 3">
    <name type="scientific">Geobacillus zalihae</name>
    <dbReference type="NCBI Taxonomy" id="213419"/>
    <lineage>
        <taxon>Bacteria</taxon>
        <taxon>Bacillati</taxon>
        <taxon>Bacillota</taxon>
        <taxon>Bacilli</taxon>
        <taxon>Bacillales</taxon>
        <taxon>Anoxybacillaceae</taxon>
        <taxon>Geobacillus</taxon>
    </lineage>
</organism>
<gene>
    <name evidence="2" type="ORF">IC807_04415</name>
</gene>
<reference evidence="2 3" key="1">
    <citation type="submission" date="2020-09" db="EMBL/GenBank/DDBJ databases">
        <title>Complete Geobacillus genomes through the use of hybrid genome assembly.</title>
        <authorList>
            <person name="Vera D.L."/>
            <person name="Venkateswaran K."/>
            <person name="Singh N.K."/>
            <person name="Landry K."/>
        </authorList>
    </citation>
    <scope>NUCLEOTIDE SEQUENCE [LARGE SCALE GENOMIC DNA]</scope>
    <source>
        <strain evidence="2 3">SURF-189</strain>
    </source>
</reference>
<dbReference type="RefSeq" id="WP_164832294.1">
    <property type="nucleotide sequence ID" value="NZ_CP061470.1"/>
</dbReference>
<protein>
    <submittedName>
        <fullName evidence="2">Uncharacterized protein</fullName>
    </submittedName>
</protein>
<dbReference type="EMBL" id="CP061470">
    <property type="protein sequence ID" value="QNU18910.1"/>
    <property type="molecule type" value="Genomic_DNA"/>
</dbReference>
<keyword evidence="1" id="KW-0472">Membrane</keyword>
<evidence type="ECO:0000313" key="2">
    <source>
        <dbReference type="EMBL" id="QNU18910.1"/>
    </source>
</evidence>
<accession>A0A7H1RXC1</accession>
<proteinExistence type="predicted"/>
<evidence type="ECO:0000313" key="3">
    <source>
        <dbReference type="Proteomes" id="UP000516388"/>
    </source>
</evidence>
<sequence length="105" mass="11303">MIKLITNTLAPAIKETRLTIDAIVLATTVGGGWIACGADRTRPLVVWFDLPPAIVTIHFLIAFLLAGAAVDRSMHLFASAGYCNGKAKHGVVHFRTIMKSRHHGA</sequence>